<proteinExistence type="predicted"/>
<dbReference type="Proteomes" id="UP001519332">
    <property type="component" value="Unassembled WGS sequence"/>
</dbReference>
<dbReference type="RefSeq" id="WP_209647875.1">
    <property type="nucleotide sequence ID" value="NZ_JAGINW010000001.1"/>
</dbReference>
<keyword evidence="2" id="KW-1185">Reference proteome</keyword>
<reference evidence="1 2" key="1">
    <citation type="submission" date="2021-03" db="EMBL/GenBank/DDBJ databases">
        <title>Sequencing the genomes of 1000 actinobacteria strains.</title>
        <authorList>
            <person name="Klenk H.-P."/>
        </authorList>
    </citation>
    <scope>NUCLEOTIDE SEQUENCE [LARGE SCALE GENOMIC DNA]</scope>
    <source>
        <strain evidence="1 2">DSM 46670</strain>
    </source>
</reference>
<name>A0ABS4U3P9_9PSEU</name>
<protein>
    <submittedName>
        <fullName evidence="1">Uncharacterized protein</fullName>
    </submittedName>
</protein>
<comment type="caution">
    <text evidence="1">The sequence shown here is derived from an EMBL/GenBank/DDBJ whole genome shotgun (WGS) entry which is preliminary data.</text>
</comment>
<sequence length="183" mass="19910">MTIEEAAQLLVMAKVLDSRFVEPDDGGFVLRLWSRSLEDVPMAAAEEALGEYYRSARYRETRDSIMPADIVQWYRDRKRYPPAKRGKPVALPDEIHAGVDRVLAALAERKAITAGEDPATAADIAEGETARRRLVQSVACTWPPCKASVGSPCVGPRGVPLSRGRAHEAREAAAAKPSVSLAN</sequence>
<gene>
    <name evidence="1" type="ORF">JOF56_011646</name>
</gene>
<accession>A0ABS4U3P9</accession>
<evidence type="ECO:0000313" key="1">
    <source>
        <dbReference type="EMBL" id="MBP2331261.1"/>
    </source>
</evidence>
<evidence type="ECO:0000313" key="2">
    <source>
        <dbReference type="Proteomes" id="UP001519332"/>
    </source>
</evidence>
<organism evidence="1 2">
    <name type="scientific">Kibdelosporangium banguiense</name>
    <dbReference type="NCBI Taxonomy" id="1365924"/>
    <lineage>
        <taxon>Bacteria</taxon>
        <taxon>Bacillati</taxon>
        <taxon>Actinomycetota</taxon>
        <taxon>Actinomycetes</taxon>
        <taxon>Pseudonocardiales</taxon>
        <taxon>Pseudonocardiaceae</taxon>
        <taxon>Kibdelosporangium</taxon>
    </lineage>
</organism>
<dbReference type="EMBL" id="JAGINW010000001">
    <property type="protein sequence ID" value="MBP2331261.1"/>
    <property type="molecule type" value="Genomic_DNA"/>
</dbReference>